<comment type="caution">
    <text evidence="1">The sequence shown here is derived from an EMBL/GenBank/DDBJ whole genome shotgun (WGS) entry which is preliminary data.</text>
</comment>
<feature type="non-terminal residue" evidence="1">
    <location>
        <position position="77"/>
    </location>
</feature>
<gene>
    <name evidence="1" type="ORF">S03H2_41115</name>
</gene>
<dbReference type="EMBL" id="BARU01025526">
    <property type="protein sequence ID" value="GAH67473.1"/>
    <property type="molecule type" value="Genomic_DNA"/>
</dbReference>
<evidence type="ECO:0000313" key="1">
    <source>
        <dbReference type="EMBL" id="GAH67473.1"/>
    </source>
</evidence>
<dbReference type="AlphaFoldDB" id="X1JCK9"/>
<sequence length="77" mass="8826">MGVLAGSRWVRYSPISRLTGIRQLWCRGLAEPMVTIRGRLKEKGTTPIRAAIRMLAACWVLHSFRLYTNTPFRPELP</sequence>
<name>X1JCK9_9ZZZZ</name>
<accession>X1JCK9</accession>
<reference evidence="1" key="1">
    <citation type="journal article" date="2014" name="Front. Microbiol.">
        <title>High frequency of phylogenetically diverse reductive dehalogenase-homologous genes in deep subseafloor sedimentary metagenomes.</title>
        <authorList>
            <person name="Kawai M."/>
            <person name="Futagami T."/>
            <person name="Toyoda A."/>
            <person name="Takaki Y."/>
            <person name="Nishi S."/>
            <person name="Hori S."/>
            <person name="Arai W."/>
            <person name="Tsubouchi T."/>
            <person name="Morono Y."/>
            <person name="Uchiyama I."/>
            <person name="Ito T."/>
            <person name="Fujiyama A."/>
            <person name="Inagaki F."/>
            <person name="Takami H."/>
        </authorList>
    </citation>
    <scope>NUCLEOTIDE SEQUENCE</scope>
    <source>
        <strain evidence="1">Expedition CK06-06</strain>
    </source>
</reference>
<protein>
    <submittedName>
        <fullName evidence="1">Uncharacterized protein</fullName>
    </submittedName>
</protein>
<organism evidence="1">
    <name type="scientific">marine sediment metagenome</name>
    <dbReference type="NCBI Taxonomy" id="412755"/>
    <lineage>
        <taxon>unclassified sequences</taxon>
        <taxon>metagenomes</taxon>
        <taxon>ecological metagenomes</taxon>
    </lineage>
</organism>
<proteinExistence type="predicted"/>